<dbReference type="Proteomes" id="UP000289465">
    <property type="component" value="Unassembled WGS sequence"/>
</dbReference>
<proteinExistence type="predicted"/>
<accession>A0A446CK36</accession>
<dbReference type="PANTHER" id="PTHR13847">
    <property type="entry name" value="SARCOSINE DEHYDROGENASE-RELATED"/>
    <property type="match status" value="1"/>
</dbReference>
<keyword evidence="1 3" id="KW-0560">Oxidoreductase</keyword>
<dbReference type="AlphaFoldDB" id="A0A446CK36"/>
<dbReference type="PANTHER" id="PTHR13847:SF285">
    <property type="entry name" value="FAD DEPENDENT OXIDOREDUCTASE DOMAIN-CONTAINING PROTEIN"/>
    <property type="match status" value="1"/>
</dbReference>
<evidence type="ECO:0000313" key="4">
    <source>
        <dbReference type="Proteomes" id="UP000289465"/>
    </source>
</evidence>
<dbReference type="GO" id="GO:0016491">
    <property type="term" value="F:oxidoreductase activity"/>
    <property type="evidence" value="ECO:0007669"/>
    <property type="project" value="UniProtKB-KW"/>
</dbReference>
<feature type="domain" description="FAD dependent oxidoreductase" evidence="2">
    <location>
        <begin position="49"/>
        <end position="411"/>
    </location>
</feature>
<dbReference type="Gene3D" id="3.30.9.10">
    <property type="entry name" value="D-Amino Acid Oxidase, subunit A, domain 2"/>
    <property type="match status" value="1"/>
</dbReference>
<dbReference type="GO" id="GO:0005737">
    <property type="term" value="C:cytoplasm"/>
    <property type="evidence" value="ECO:0007669"/>
    <property type="project" value="TreeGrafter"/>
</dbReference>
<sequence>MIPTSNMRIRSIQLGSAVAMPSLARSHWFNEAGLGRSPRTRLTGRQRADVAIVGGGFVGLWTALAIKEAAPTAAVAVLEQDVCGGGASGRNGGFAMSWWPKIGTLLGISDRSEALRLAVESEGAVSALGKFCAEHGVDAHFTQRGWMWTATNEAQQEAWAGTLAMCQRLGRTPFKSLTPREVAQRSGSRFHLAGVIEPSNATVQPAALVAGLRRVALSKGIQIFERTRVDSLQVGPPAVLVTAEGELSASTVVIANNAWAVAIPELARLITPVSSAIVVTEPIPDRLKQIGWTGGEAITDSQLMVGYYRTTRDGRIVYGKGTGAIEAGRRIGNTFSRDPKALELTEADFRRAYPELSNVAIADKWSGPVDRTFDSLPVFGRLKAADHICYGVGWSGNGVAPSYIGGKILSSLALGVHDEWSSCALVNRNCRTFPPDLIRFIGGNVVRNAVLRKERSEAQGVKPAWLDVRLASLAPSGLEDKS</sequence>
<dbReference type="EC" id="1.4.3.-" evidence="3"/>
<dbReference type="EMBL" id="UFQC01000014">
    <property type="protein sequence ID" value="SSW68239.1"/>
    <property type="molecule type" value="Genomic_DNA"/>
</dbReference>
<dbReference type="InterPro" id="IPR036188">
    <property type="entry name" value="FAD/NAD-bd_sf"/>
</dbReference>
<name>A0A446CK36_9BURK</name>
<evidence type="ECO:0000259" key="2">
    <source>
        <dbReference type="Pfam" id="PF01266"/>
    </source>
</evidence>
<dbReference type="Gene3D" id="3.50.50.60">
    <property type="entry name" value="FAD/NAD(P)-binding domain"/>
    <property type="match status" value="1"/>
</dbReference>
<dbReference type="Pfam" id="PF01266">
    <property type="entry name" value="DAO"/>
    <property type="match status" value="1"/>
</dbReference>
<dbReference type="SUPFAM" id="SSF51905">
    <property type="entry name" value="FAD/NAD(P)-binding domain"/>
    <property type="match status" value="1"/>
</dbReference>
<reference evidence="3 4" key="1">
    <citation type="submission" date="2018-07" db="EMBL/GenBank/DDBJ databases">
        <authorList>
            <person name="Peeters C."/>
        </authorList>
    </citation>
    <scope>NUCLEOTIDE SEQUENCE [LARGE SCALE GENOMIC DNA]</scope>
    <source>
        <strain evidence="3 4">LMG 30378</strain>
    </source>
</reference>
<organism evidence="3 4">
    <name type="scientific">Achromobacter veterisilvae</name>
    <dbReference type="NCBI Taxonomy" id="2069367"/>
    <lineage>
        <taxon>Bacteria</taxon>
        <taxon>Pseudomonadati</taxon>
        <taxon>Pseudomonadota</taxon>
        <taxon>Betaproteobacteria</taxon>
        <taxon>Burkholderiales</taxon>
        <taxon>Alcaligenaceae</taxon>
        <taxon>Achromobacter</taxon>
    </lineage>
</organism>
<evidence type="ECO:0000256" key="1">
    <source>
        <dbReference type="ARBA" id="ARBA00023002"/>
    </source>
</evidence>
<dbReference type="RefSeq" id="WP_244235056.1">
    <property type="nucleotide sequence ID" value="NZ_UFQC01000014.1"/>
</dbReference>
<protein>
    <submittedName>
        <fullName evidence="3">Gamma-glutamylputrescine oxidoreductase</fullName>
        <ecNumber evidence="3">1.4.3.-</ecNumber>
    </submittedName>
</protein>
<evidence type="ECO:0000313" key="3">
    <source>
        <dbReference type="EMBL" id="SSW68239.1"/>
    </source>
</evidence>
<dbReference type="InterPro" id="IPR006076">
    <property type="entry name" value="FAD-dep_OxRdtase"/>
</dbReference>
<gene>
    <name evidence="3" type="primary">puuB_4</name>
    <name evidence="3" type="ORF">AVE30378_02975</name>
</gene>